<feature type="signal peptide" evidence="2">
    <location>
        <begin position="1"/>
        <end position="19"/>
    </location>
</feature>
<evidence type="ECO:0008006" key="4">
    <source>
        <dbReference type="Google" id="ProtNLM"/>
    </source>
</evidence>
<evidence type="ECO:0000313" key="3">
    <source>
        <dbReference type="EMBL" id="CAE0461679.1"/>
    </source>
</evidence>
<evidence type="ECO:0000256" key="1">
    <source>
        <dbReference type="SAM" id="Coils"/>
    </source>
</evidence>
<keyword evidence="2" id="KW-0732">Signal</keyword>
<proteinExistence type="predicted"/>
<dbReference type="InterPro" id="IPR036291">
    <property type="entry name" value="NAD(P)-bd_dom_sf"/>
</dbReference>
<organism evidence="3">
    <name type="scientific">Chaetoceros debilis</name>
    <dbReference type="NCBI Taxonomy" id="122233"/>
    <lineage>
        <taxon>Eukaryota</taxon>
        <taxon>Sar</taxon>
        <taxon>Stramenopiles</taxon>
        <taxon>Ochrophyta</taxon>
        <taxon>Bacillariophyta</taxon>
        <taxon>Coscinodiscophyceae</taxon>
        <taxon>Chaetocerotophycidae</taxon>
        <taxon>Chaetocerotales</taxon>
        <taxon>Chaetocerotaceae</taxon>
        <taxon>Chaetoceros</taxon>
    </lineage>
</organism>
<dbReference type="EMBL" id="HBIO01008534">
    <property type="protein sequence ID" value="CAE0461679.1"/>
    <property type="molecule type" value="Transcribed_RNA"/>
</dbReference>
<evidence type="ECO:0000256" key="2">
    <source>
        <dbReference type="SAM" id="SignalP"/>
    </source>
</evidence>
<dbReference type="AlphaFoldDB" id="A0A7S3Q0I2"/>
<sequence>MNFAVGLSVLLSVIWAGNAFVPAANRLSSPSRFMAMSDESDAEQEAERLRNQAESLREQIRKMEEQMGPKRASNNNDQYIPKAREPEFPEDVGKSLRGKTVLVVGSNGRLGSMVTRYLLRNHPEVKEVVAAVHFVGQATSRGYGRLSYEVGAEDGVGTIGAAWSEDRNASFEYADYMKDYNLNKLRVMEVELLDPVQCMTLAEGVDSVIYCASDFDGNRPRAIASLNVAFLFRAIAAPTKGRVEIEGLTNILGALKVSNQNRIRIARMSGQEEGINEASTDNKPTSFVLVSSSPNALGNFETPFGEFNGLKRQGEGVVRDDFPSLTHSILQFGKFDDNFVEESLEIQVDSKNVLEPKELSKRRINRRDAARAAVEALTDENLVDKTVQVWTAISSR</sequence>
<feature type="chain" id="PRO_5031312560" description="NAD(P)-binding domain-containing protein" evidence="2">
    <location>
        <begin position="20"/>
        <end position="396"/>
    </location>
</feature>
<name>A0A7S3Q0I2_9STRA</name>
<protein>
    <recommendedName>
        <fullName evidence="4">NAD(P)-binding domain-containing protein</fullName>
    </recommendedName>
</protein>
<gene>
    <name evidence="3" type="ORF">CDEB00056_LOCUS6520</name>
</gene>
<keyword evidence="1" id="KW-0175">Coiled coil</keyword>
<accession>A0A7S3Q0I2</accession>
<reference evidence="3" key="1">
    <citation type="submission" date="2021-01" db="EMBL/GenBank/DDBJ databases">
        <authorList>
            <person name="Corre E."/>
            <person name="Pelletier E."/>
            <person name="Niang G."/>
            <person name="Scheremetjew M."/>
            <person name="Finn R."/>
            <person name="Kale V."/>
            <person name="Holt S."/>
            <person name="Cochrane G."/>
            <person name="Meng A."/>
            <person name="Brown T."/>
            <person name="Cohen L."/>
        </authorList>
    </citation>
    <scope>NUCLEOTIDE SEQUENCE</scope>
    <source>
        <strain evidence="3">MM31A-1</strain>
    </source>
</reference>
<dbReference type="SUPFAM" id="SSF51735">
    <property type="entry name" value="NAD(P)-binding Rossmann-fold domains"/>
    <property type="match status" value="1"/>
</dbReference>
<feature type="coiled-coil region" evidence="1">
    <location>
        <begin position="39"/>
        <end position="66"/>
    </location>
</feature>
<dbReference type="Gene3D" id="3.40.50.720">
    <property type="entry name" value="NAD(P)-binding Rossmann-like Domain"/>
    <property type="match status" value="1"/>
</dbReference>